<dbReference type="AlphaFoldDB" id="A0A9D4B7P2"/>
<dbReference type="EMBL" id="JAHDVG010000465">
    <property type="protein sequence ID" value="KAH1184333.1"/>
    <property type="molecule type" value="Genomic_DNA"/>
</dbReference>
<reference evidence="1" key="1">
    <citation type="submission" date="2021-09" db="EMBL/GenBank/DDBJ databases">
        <title>The genome of Mauremys mutica provides insights into the evolution of semi-aquatic lifestyle.</title>
        <authorList>
            <person name="Gong S."/>
            <person name="Gao Y."/>
        </authorList>
    </citation>
    <scope>NUCLEOTIDE SEQUENCE</scope>
    <source>
        <strain evidence="1">MM-2020</strain>
        <tissue evidence="1">Muscle</tissue>
    </source>
</reference>
<protein>
    <submittedName>
        <fullName evidence="1">Uncharacterized protein</fullName>
    </submittedName>
</protein>
<sequence length="100" mass="11039">MAALMPDVLTHRTASTSSWQAYLPPIAAWLCSSSIVSRVQSTRPIQPSAAPSIYQSTITFSYYEPGLDSNCSLISKQYLPGRMHLVPGFPYPKLLYAETL</sequence>
<gene>
    <name evidence="1" type="ORF">KIL84_014949</name>
</gene>
<accession>A0A9D4B7P2</accession>
<organism evidence="1 2">
    <name type="scientific">Mauremys mutica</name>
    <name type="common">yellowpond turtle</name>
    <dbReference type="NCBI Taxonomy" id="74926"/>
    <lineage>
        <taxon>Eukaryota</taxon>
        <taxon>Metazoa</taxon>
        <taxon>Chordata</taxon>
        <taxon>Craniata</taxon>
        <taxon>Vertebrata</taxon>
        <taxon>Euteleostomi</taxon>
        <taxon>Archelosauria</taxon>
        <taxon>Testudinata</taxon>
        <taxon>Testudines</taxon>
        <taxon>Cryptodira</taxon>
        <taxon>Durocryptodira</taxon>
        <taxon>Testudinoidea</taxon>
        <taxon>Geoemydidae</taxon>
        <taxon>Geoemydinae</taxon>
        <taxon>Mauremys</taxon>
    </lineage>
</organism>
<evidence type="ECO:0000313" key="2">
    <source>
        <dbReference type="Proteomes" id="UP000827986"/>
    </source>
</evidence>
<proteinExistence type="predicted"/>
<evidence type="ECO:0000313" key="1">
    <source>
        <dbReference type="EMBL" id="KAH1184333.1"/>
    </source>
</evidence>
<dbReference type="Proteomes" id="UP000827986">
    <property type="component" value="Unassembled WGS sequence"/>
</dbReference>
<comment type="caution">
    <text evidence="1">The sequence shown here is derived from an EMBL/GenBank/DDBJ whole genome shotgun (WGS) entry which is preliminary data.</text>
</comment>
<keyword evidence="2" id="KW-1185">Reference proteome</keyword>
<name>A0A9D4B7P2_9SAUR</name>